<dbReference type="GO" id="GO:0002935">
    <property type="term" value="F:tRNA (adenine(37)-C2)-methyltransferase activity"/>
    <property type="evidence" value="ECO:0007669"/>
    <property type="project" value="UniProtKB-UniRule"/>
</dbReference>
<dbReference type="GO" id="GO:0051539">
    <property type="term" value="F:4 iron, 4 sulfur cluster binding"/>
    <property type="evidence" value="ECO:0007669"/>
    <property type="project" value="UniProtKB-UniRule"/>
</dbReference>
<feature type="binding site" evidence="14">
    <location>
        <position position="126"/>
    </location>
    <ligand>
        <name>[4Fe-4S] cluster</name>
        <dbReference type="ChEBI" id="CHEBI:49883"/>
        <note>4Fe-4S-S-AdoMet</note>
    </ligand>
</feature>
<comment type="function">
    <text evidence="14">Specifically methylates position 2 of adenine 2503 in 23S rRNA and position 2 of adenine 37 in tRNAs.</text>
</comment>
<feature type="binding site" evidence="14">
    <location>
        <begin position="234"/>
        <end position="236"/>
    </location>
    <ligand>
        <name>S-adenosyl-L-methionine</name>
        <dbReference type="ChEBI" id="CHEBI:59789"/>
    </ligand>
</feature>
<name>A0A5C4S169_PROVB</name>
<dbReference type="InterPro" id="IPR048641">
    <property type="entry name" value="RlmN_N"/>
</dbReference>
<keyword evidence="12 14" id="KW-0411">Iron-sulfur</keyword>
<comment type="cofactor">
    <cofactor evidence="14">
        <name>[4Fe-4S] cluster</name>
        <dbReference type="ChEBI" id="CHEBI:49883"/>
    </cofactor>
    <text evidence="14">Binds 1 [4Fe-4S] cluster. The cluster is coordinated with 3 cysteines and an exchangeable S-adenosyl-L-methionine.</text>
</comment>
<reference evidence="16 17" key="1">
    <citation type="submission" date="2019-05" db="EMBL/GenBank/DDBJ databases">
        <title>Draft Whole-Genome sequence of the green sulfur bacterium Prosthecochloris vibrioformis DSM 260.</title>
        <authorList>
            <person name="Meyer T.E."/>
            <person name="Kyndt J.A."/>
        </authorList>
    </citation>
    <scope>NUCLEOTIDE SEQUENCE [LARGE SCALE GENOMIC DNA]</scope>
    <source>
        <strain evidence="16 17">DSM 260</strain>
    </source>
</reference>
<keyword evidence="17" id="KW-1185">Reference proteome</keyword>
<dbReference type="InterPro" id="IPR013785">
    <property type="entry name" value="Aldolase_TIM"/>
</dbReference>
<feature type="binding site" evidence="14">
    <location>
        <begin position="178"/>
        <end position="179"/>
    </location>
    <ligand>
        <name>S-adenosyl-L-methionine</name>
        <dbReference type="ChEBI" id="CHEBI:59789"/>
    </ligand>
</feature>
<keyword evidence="10 14" id="KW-0479">Metal-binding</keyword>
<dbReference type="HAMAP" id="MF_01849">
    <property type="entry name" value="RNA_methyltr_RlmN"/>
    <property type="match status" value="1"/>
</dbReference>
<dbReference type="InterPro" id="IPR027492">
    <property type="entry name" value="RNA_MTrfase_RlmN"/>
</dbReference>
<feature type="binding site" evidence="14">
    <location>
        <position position="310"/>
    </location>
    <ligand>
        <name>S-adenosyl-L-methionine</name>
        <dbReference type="ChEBI" id="CHEBI:59789"/>
    </ligand>
</feature>
<evidence type="ECO:0000256" key="5">
    <source>
        <dbReference type="ARBA" id="ARBA00022552"/>
    </source>
</evidence>
<evidence type="ECO:0000313" key="16">
    <source>
        <dbReference type="EMBL" id="TNJ36959.1"/>
    </source>
</evidence>
<dbReference type="EC" id="2.1.1.192" evidence="14"/>
<evidence type="ECO:0000259" key="15">
    <source>
        <dbReference type="PROSITE" id="PS51918"/>
    </source>
</evidence>
<evidence type="ECO:0000256" key="4">
    <source>
        <dbReference type="ARBA" id="ARBA00022490"/>
    </source>
</evidence>
<protein>
    <recommendedName>
        <fullName evidence="14">Probable dual-specificity RNA methyltransferase RlmN</fullName>
        <ecNumber evidence="14">2.1.1.192</ecNumber>
    </recommendedName>
    <alternativeName>
        <fullName evidence="14">23S rRNA (adenine(2503)-C(2))-methyltransferase</fullName>
    </alternativeName>
    <alternativeName>
        <fullName evidence="14">23S rRNA m2A2503 methyltransferase</fullName>
    </alternativeName>
    <alternativeName>
        <fullName evidence="14">Ribosomal RNA large subunit methyltransferase N</fullName>
    </alternativeName>
    <alternativeName>
        <fullName evidence="14">tRNA (adenine(37)-C(2))-methyltransferase</fullName>
    </alternativeName>
    <alternativeName>
        <fullName evidence="14">tRNA m2A37 methyltransferase</fullName>
    </alternativeName>
</protein>
<evidence type="ECO:0000313" key="17">
    <source>
        <dbReference type="Proteomes" id="UP000309544"/>
    </source>
</evidence>
<dbReference type="Pfam" id="PF04055">
    <property type="entry name" value="Radical_SAM"/>
    <property type="match status" value="1"/>
</dbReference>
<comment type="subcellular location">
    <subcellularLocation>
        <location evidence="1 14">Cytoplasm</location>
    </subcellularLocation>
</comment>
<comment type="similarity">
    <text evidence="2 14">Belongs to the radical SAM superfamily. RlmN family.</text>
</comment>
<feature type="active site" description="Proton acceptor" evidence="14">
    <location>
        <position position="99"/>
    </location>
</feature>
<keyword evidence="8 14" id="KW-0949">S-adenosyl-L-methionine</keyword>
<dbReference type="SFLD" id="SFLDF00275">
    <property type="entry name" value="adenosine_C2_methyltransferase"/>
    <property type="match status" value="1"/>
</dbReference>
<dbReference type="InterPro" id="IPR006638">
    <property type="entry name" value="Elp3/MiaA/NifB-like_rSAM"/>
</dbReference>
<dbReference type="SFLD" id="SFLDS00029">
    <property type="entry name" value="Radical_SAM"/>
    <property type="match status" value="1"/>
</dbReference>
<feature type="binding site" evidence="14">
    <location>
        <position position="133"/>
    </location>
    <ligand>
        <name>[4Fe-4S] cluster</name>
        <dbReference type="ChEBI" id="CHEBI:49883"/>
        <note>4Fe-4S-S-AdoMet</note>
    </ligand>
</feature>
<comment type="caution">
    <text evidence="16">The sequence shown here is derived from an EMBL/GenBank/DDBJ whole genome shotgun (WGS) entry which is preliminary data.</text>
</comment>
<dbReference type="InterPro" id="IPR007197">
    <property type="entry name" value="rSAM"/>
</dbReference>
<dbReference type="GO" id="GO:0046872">
    <property type="term" value="F:metal ion binding"/>
    <property type="evidence" value="ECO:0007669"/>
    <property type="project" value="UniProtKB-KW"/>
</dbReference>
<dbReference type="GO" id="GO:0000049">
    <property type="term" value="F:tRNA binding"/>
    <property type="evidence" value="ECO:0007669"/>
    <property type="project" value="UniProtKB-UniRule"/>
</dbReference>
<dbReference type="InterPro" id="IPR058240">
    <property type="entry name" value="rSAM_sf"/>
</dbReference>
<comment type="miscellaneous">
    <text evidence="14">Reaction proceeds by a ping-pong mechanism involving intermediate methylation of a conserved cysteine residue.</text>
</comment>
<feature type="active site" description="S-methylcysteine intermediate" evidence="14">
    <location>
        <position position="353"/>
    </location>
</feature>
<dbReference type="AlphaFoldDB" id="A0A5C4S169"/>
<keyword evidence="9 14" id="KW-0819">tRNA processing</keyword>
<organism evidence="16 17">
    <name type="scientific">Prosthecochloris vibrioformis</name>
    <name type="common">Chlorobium vibrioforme</name>
    <dbReference type="NCBI Taxonomy" id="1098"/>
    <lineage>
        <taxon>Bacteria</taxon>
        <taxon>Pseudomonadati</taxon>
        <taxon>Chlorobiota</taxon>
        <taxon>Chlorobiia</taxon>
        <taxon>Chlorobiales</taxon>
        <taxon>Chlorobiaceae</taxon>
        <taxon>Prosthecochloris</taxon>
    </lineage>
</organism>
<evidence type="ECO:0000256" key="7">
    <source>
        <dbReference type="ARBA" id="ARBA00022679"/>
    </source>
</evidence>
<proteinExistence type="inferred from homology"/>
<evidence type="ECO:0000256" key="13">
    <source>
        <dbReference type="ARBA" id="ARBA00023157"/>
    </source>
</evidence>
<dbReference type="Pfam" id="PF21016">
    <property type="entry name" value="RlmN_N"/>
    <property type="match status" value="1"/>
</dbReference>
<dbReference type="SFLD" id="SFLDG01062">
    <property type="entry name" value="methyltransferase_(Class_A)"/>
    <property type="match status" value="1"/>
</dbReference>
<dbReference type="CDD" id="cd01335">
    <property type="entry name" value="Radical_SAM"/>
    <property type="match status" value="1"/>
</dbReference>
<evidence type="ECO:0000256" key="2">
    <source>
        <dbReference type="ARBA" id="ARBA00007544"/>
    </source>
</evidence>
<dbReference type="Gene3D" id="3.20.20.70">
    <property type="entry name" value="Aldolase class I"/>
    <property type="match status" value="1"/>
</dbReference>
<evidence type="ECO:0000256" key="12">
    <source>
        <dbReference type="ARBA" id="ARBA00023014"/>
    </source>
</evidence>
<keyword evidence="3 14" id="KW-0004">4Fe-4S</keyword>
<dbReference type="GO" id="GO:0019843">
    <property type="term" value="F:rRNA binding"/>
    <property type="evidence" value="ECO:0007669"/>
    <property type="project" value="UniProtKB-UniRule"/>
</dbReference>
<dbReference type="PANTHER" id="PTHR30544">
    <property type="entry name" value="23S RRNA METHYLTRANSFERASE"/>
    <property type="match status" value="1"/>
</dbReference>
<dbReference type="GO" id="GO:0005737">
    <property type="term" value="C:cytoplasm"/>
    <property type="evidence" value="ECO:0007669"/>
    <property type="project" value="UniProtKB-SubCell"/>
</dbReference>
<dbReference type="GO" id="GO:0030488">
    <property type="term" value="P:tRNA methylation"/>
    <property type="evidence" value="ECO:0007669"/>
    <property type="project" value="UniProtKB-UniRule"/>
</dbReference>
<dbReference type="GO" id="GO:0070040">
    <property type="term" value="F:rRNA (adenine(2503)-C2-)-methyltransferase activity"/>
    <property type="evidence" value="ECO:0007669"/>
    <property type="project" value="UniProtKB-UniRule"/>
</dbReference>
<feature type="domain" description="Radical SAM core" evidence="15">
    <location>
        <begin position="112"/>
        <end position="348"/>
    </location>
</feature>
<dbReference type="Proteomes" id="UP000309544">
    <property type="component" value="Unassembled WGS sequence"/>
</dbReference>
<comment type="catalytic activity">
    <reaction evidence="14">
        <text>adenosine(2503) in 23S rRNA + 2 reduced [2Fe-2S]-[ferredoxin] + 2 S-adenosyl-L-methionine = 2-methyladenosine(2503) in 23S rRNA + 5'-deoxyadenosine + L-methionine + 2 oxidized [2Fe-2S]-[ferredoxin] + S-adenosyl-L-homocysteine</text>
        <dbReference type="Rhea" id="RHEA:42916"/>
        <dbReference type="Rhea" id="RHEA-COMP:10000"/>
        <dbReference type="Rhea" id="RHEA-COMP:10001"/>
        <dbReference type="Rhea" id="RHEA-COMP:10152"/>
        <dbReference type="Rhea" id="RHEA-COMP:10282"/>
        <dbReference type="ChEBI" id="CHEBI:17319"/>
        <dbReference type="ChEBI" id="CHEBI:33737"/>
        <dbReference type="ChEBI" id="CHEBI:33738"/>
        <dbReference type="ChEBI" id="CHEBI:57844"/>
        <dbReference type="ChEBI" id="CHEBI:57856"/>
        <dbReference type="ChEBI" id="CHEBI:59789"/>
        <dbReference type="ChEBI" id="CHEBI:74411"/>
        <dbReference type="ChEBI" id="CHEBI:74497"/>
        <dbReference type="EC" id="2.1.1.192"/>
    </reaction>
</comment>
<keyword evidence="11 14" id="KW-0408">Iron</keyword>
<feature type="binding site" evidence="14">
    <location>
        <position position="130"/>
    </location>
    <ligand>
        <name>[4Fe-4S] cluster</name>
        <dbReference type="ChEBI" id="CHEBI:49883"/>
        <note>4Fe-4S-S-AdoMet</note>
    </ligand>
</feature>
<keyword evidence="5 14" id="KW-0698">rRNA processing</keyword>
<evidence type="ECO:0000256" key="10">
    <source>
        <dbReference type="ARBA" id="ARBA00022723"/>
    </source>
</evidence>
<evidence type="ECO:0000256" key="9">
    <source>
        <dbReference type="ARBA" id="ARBA00022694"/>
    </source>
</evidence>
<dbReference type="EMBL" id="VDCI01000003">
    <property type="protein sequence ID" value="TNJ36959.1"/>
    <property type="molecule type" value="Genomic_DNA"/>
</dbReference>
<keyword evidence="7 14" id="KW-0808">Transferase</keyword>
<evidence type="ECO:0000256" key="11">
    <source>
        <dbReference type="ARBA" id="ARBA00023004"/>
    </source>
</evidence>
<evidence type="ECO:0000256" key="3">
    <source>
        <dbReference type="ARBA" id="ARBA00022485"/>
    </source>
</evidence>
<feature type="binding site" evidence="14">
    <location>
        <position position="211"/>
    </location>
    <ligand>
        <name>S-adenosyl-L-methionine</name>
        <dbReference type="ChEBI" id="CHEBI:59789"/>
    </ligand>
</feature>
<accession>A0A5C4S169</accession>
<gene>
    <name evidence="14 16" type="primary">rlmN</name>
    <name evidence="16" type="ORF">FGF68_05130</name>
</gene>
<dbReference type="SMART" id="SM00729">
    <property type="entry name" value="Elp3"/>
    <property type="match status" value="1"/>
</dbReference>
<dbReference type="InterPro" id="IPR004383">
    <property type="entry name" value="rRNA_lsu_MTrfase_RlmN/Cfr"/>
</dbReference>
<dbReference type="Gene3D" id="1.10.150.530">
    <property type="match status" value="1"/>
</dbReference>
<dbReference type="PIRSF" id="PIRSF006004">
    <property type="entry name" value="CHP00048"/>
    <property type="match status" value="1"/>
</dbReference>
<dbReference type="NCBIfam" id="TIGR00048">
    <property type="entry name" value="rRNA_mod_RlmN"/>
    <property type="match status" value="1"/>
</dbReference>
<keyword evidence="4 14" id="KW-0963">Cytoplasm</keyword>
<dbReference type="PROSITE" id="PS51918">
    <property type="entry name" value="RADICAL_SAM"/>
    <property type="match status" value="1"/>
</dbReference>
<comment type="catalytic activity">
    <reaction evidence="14">
        <text>adenosine(37) in tRNA + 2 reduced [2Fe-2S]-[ferredoxin] + 2 S-adenosyl-L-methionine = 2-methyladenosine(37) in tRNA + 5'-deoxyadenosine + L-methionine + 2 oxidized [2Fe-2S]-[ferredoxin] + S-adenosyl-L-homocysteine</text>
        <dbReference type="Rhea" id="RHEA:43332"/>
        <dbReference type="Rhea" id="RHEA-COMP:10000"/>
        <dbReference type="Rhea" id="RHEA-COMP:10001"/>
        <dbReference type="Rhea" id="RHEA-COMP:10162"/>
        <dbReference type="Rhea" id="RHEA-COMP:10485"/>
        <dbReference type="ChEBI" id="CHEBI:17319"/>
        <dbReference type="ChEBI" id="CHEBI:33737"/>
        <dbReference type="ChEBI" id="CHEBI:33738"/>
        <dbReference type="ChEBI" id="CHEBI:57844"/>
        <dbReference type="ChEBI" id="CHEBI:57856"/>
        <dbReference type="ChEBI" id="CHEBI:59789"/>
        <dbReference type="ChEBI" id="CHEBI:74411"/>
        <dbReference type="ChEBI" id="CHEBI:74497"/>
        <dbReference type="EC" id="2.1.1.192"/>
    </reaction>
</comment>
<dbReference type="GO" id="GO:0070475">
    <property type="term" value="P:rRNA base methylation"/>
    <property type="evidence" value="ECO:0007669"/>
    <property type="project" value="UniProtKB-UniRule"/>
</dbReference>
<dbReference type="InterPro" id="IPR040072">
    <property type="entry name" value="Methyltransferase_A"/>
</dbReference>
<evidence type="ECO:0000256" key="14">
    <source>
        <dbReference type="HAMAP-Rule" id="MF_01849"/>
    </source>
</evidence>
<dbReference type="SUPFAM" id="SSF102114">
    <property type="entry name" value="Radical SAM enzymes"/>
    <property type="match status" value="1"/>
</dbReference>
<evidence type="ECO:0000256" key="1">
    <source>
        <dbReference type="ARBA" id="ARBA00004496"/>
    </source>
</evidence>
<sequence>MEKNRSNIKTFSPGELEQLLKESGEPRFRARQLHRWLYSDRVGSFEEMTTLSARLRDKLAQHHTLPSCSIASVNSEPTSAAAGATRKYLVRLHDGKAVESVLIPKTDPLTGKGIRSTVCVSVQVGCALDCTFCATAKMGFSRNLTAAEMAEQVYLLADLGAEDPDIPPVTNVVFMGMGEPLQNLDEVMEATQLLSMEGYRFSISQRRITISTVGITPGIRKLAESGLTCKLAVSLHHTRQEQRAAMMPVATTYPLDELREAMHFYSKTAGTPITIVYMLIKGINDDVEDARRLARYCRGFYCKINLIDYNAIINIKFESSEETRRQLFIKTLVDAGYSVTVRRSQGASIDAACGQLALRNNKG</sequence>
<dbReference type="RefSeq" id="WP_139626442.1">
    <property type="nucleotide sequence ID" value="NZ_VDCI01000003.1"/>
</dbReference>
<keyword evidence="6 14" id="KW-0489">Methyltransferase</keyword>
<keyword evidence="13 14" id="KW-1015">Disulfide bond</keyword>
<dbReference type="PANTHER" id="PTHR30544:SF5">
    <property type="entry name" value="RADICAL SAM CORE DOMAIN-CONTAINING PROTEIN"/>
    <property type="match status" value="1"/>
</dbReference>
<comment type="caution">
    <text evidence="14">Lacks conserved residue(s) required for the propagation of feature annotation.</text>
</comment>
<evidence type="ECO:0000256" key="6">
    <source>
        <dbReference type="ARBA" id="ARBA00022603"/>
    </source>
</evidence>
<evidence type="ECO:0000256" key="8">
    <source>
        <dbReference type="ARBA" id="ARBA00022691"/>
    </source>
</evidence>